<keyword evidence="13" id="KW-1185">Reference proteome</keyword>
<dbReference type="Proteomes" id="UP000198820">
    <property type="component" value="Unassembled WGS sequence"/>
</dbReference>
<evidence type="ECO:0000256" key="9">
    <source>
        <dbReference type="RuleBase" id="RU003357"/>
    </source>
</evidence>
<proteinExistence type="inferred from homology"/>
<dbReference type="Gene3D" id="2.40.170.20">
    <property type="entry name" value="TonB-dependent receptor, beta-barrel domain"/>
    <property type="match status" value="1"/>
</dbReference>
<dbReference type="InterPro" id="IPR000531">
    <property type="entry name" value="Beta-barrel_TonB"/>
</dbReference>
<evidence type="ECO:0000256" key="2">
    <source>
        <dbReference type="ARBA" id="ARBA00022448"/>
    </source>
</evidence>
<keyword evidence="3 8" id="KW-1134">Transmembrane beta strand</keyword>
<keyword evidence="2 8" id="KW-0813">Transport</keyword>
<evidence type="ECO:0000313" key="12">
    <source>
        <dbReference type="EMBL" id="SDZ75387.1"/>
    </source>
</evidence>
<feature type="domain" description="TonB-dependent receptor plug" evidence="11">
    <location>
        <begin position="118"/>
        <end position="254"/>
    </location>
</feature>
<dbReference type="InterPro" id="IPR012910">
    <property type="entry name" value="Plug_dom"/>
</dbReference>
<evidence type="ECO:0000256" key="6">
    <source>
        <dbReference type="ARBA" id="ARBA00023136"/>
    </source>
</evidence>
<evidence type="ECO:0000256" key="4">
    <source>
        <dbReference type="ARBA" id="ARBA00022692"/>
    </source>
</evidence>
<evidence type="ECO:0000256" key="8">
    <source>
        <dbReference type="PROSITE-ProRule" id="PRU01360"/>
    </source>
</evidence>
<dbReference type="Pfam" id="PF00593">
    <property type="entry name" value="TonB_dep_Rec_b-barrel"/>
    <property type="match status" value="1"/>
</dbReference>
<dbReference type="InterPro" id="IPR039426">
    <property type="entry name" value="TonB-dep_rcpt-like"/>
</dbReference>
<evidence type="ECO:0000256" key="3">
    <source>
        <dbReference type="ARBA" id="ARBA00022452"/>
    </source>
</evidence>
<sequence length="903" mass="102560">MRYLRVFLFIFILPVALNAQINLKGIVLDAETQEPLGNVTIIDLNSKQWSISNLKGEFILELKSKKSTQVEFRLLGKKVETLNLNQNELLQSQVVYLKDKNLRLDEVVIRAKKGQSFSEIILEEEAINQVQSFSLNEVLEQLPGQRISEFSLNEFKPIAFRTVRPPGISDEGFGNKSFGTAVVVDDIPLSNNGNMQSFTANMSSPFNPNYLGSSFNGNFTNANFGVDLRQITTQNIEKIEIVEGIPSAKYGDLTSGLVKIDQKAGQSPFLAYASLREGTTEYGLNKGFQLSEKAGFLNVSASLLKANANPRVSYTDYERVNTQLMWSWANQPKSIRNSLTVKYGFNVDNVNYEAEDKDQKRVKNEQKDLRISNRFKYKFEENHFIDHFELNTNLTLTDQYSFESKYVNNGGKLVGFQTEEGVYEGIYTEPTYVARKEVEGKPISVYSAANIYKSFSTEQWTHHLSAGISYRMNDNKGRGRLGSPENMGPALVSQTNSGGQAFRPYNYADEVKAELQFSLFIEDEFSTYGDNSKLNIAAGLRSDIQNSYLTLSPRLNSYYIYKDLKIRAGFGLTAKSPSLNQIYTGYRYYDVILGDFRVPGEYNIGAIQTFVEKENNPEVKPSRSLRTELGFDYRFDFGSINITGFYNKLYNGITSSPYPIKRDLADVSVDDSDLSNPEIVIDGYNSYYYTESQISNGLESEDIGLELFMNFPEFIFKNIDFSLQGSYISTINSNTEDAYVKSSNASKPESFGVYHQGDKDLSHLTFGGTLNYHIPDIGLVIAVRSEHFIFDKYKRNASLYPYAFIDKNLNKVPISSENQNNEDLYGHITRSSSPYENNRTKVFHNFHLRISKDFLNGFRFSFYANNFLDLKPTSIERSNGKDIEMINPDMVKLSFGTKIEYQF</sequence>
<evidence type="ECO:0000259" key="11">
    <source>
        <dbReference type="Pfam" id="PF07715"/>
    </source>
</evidence>
<comment type="subcellular location">
    <subcellularLocation>
        <location evidence="1 8">Cell outer membrane</location>
        <topology evidence="1 8">Multi-pass membrane protein</topology>
    </subcellularLocation>
</comment>
<dbReference type="Gene3D" id="2.170.130.10">
    <property type="entry name" value="TonB-dependent receptor, plug domain"/>
    <property type="match status" value="1"/>
</dbReference>
<organism evidence="12 13">
    <name type="scientific">Psychroflexus halocasei</name>
    <dbReference type="NCBI Taxonomy" id="908615"/>
    <lineage>
        <taxon>Bacteria</taxon>
        <taxon>Pseudomonadati</taxon>
        <taxon>Bacteroidota</taxon>
        <taxon>Flavobacteriia</taxon>
        <taxon>Flavobacteriales</taxon>
        <taxon>Flavobacteriaceae</taxon>
        <taxon>Psychroflexus</taxon>
    </lineage>
</organism>
<keyword evidence="12" id="KW-0675">Receptor</keyword>
<evidence type="ECO:0000256" key="7">
    <source>
        <dbReference type="ARBA" id="ARBA00023237"/>
    </source>
</evidence>
<dbReference type="Pfam" id="PF07715">
    <property type="entry name" value="Plug"/>
    <property type="match status" value="1"/>
</dbReference>
<protein>
    <submittedName>
        <fullName evidence="12">TonB-dependent Receptor Plug Domain</fullName>
    </submittedName>
</protein>
<gene>
    <name evidence="12" type="ORF">SAMN05421540_101162</name>
</gene>
<dbReference type="InterPro" id="IPR036942">
    <property type="entry name" value="Beta-barrel_TonB_sf"/>
</dbReference>
<evidence type="ECO:0000259" key="10">
    <source>
        <dbReference type="Pfam" id="PF00593"/>
    </source>
</evidence>
<name>A0A1H3VKR9_9FLAO</name>
<feature type="domain" description="TonB-dependent receptor-like beta-barrel" evidence="10">
    <location>
        <begin position="328"/>
        <end position="728"/>
    </location>
</feature>
<dbReference type="Pfam" id="PF13715">
    <property type="entry name" value="CarbopepD_reg_2"/>
    <property type="match status" value="1"/>
</dbReference>
<dbReference type="SUPFAM" id="SSF56935">
    <property type="entry name" value="Porins"/>
    <property type="match status" value="1"/>
</dbReference>
<dbReference type="SUPFAM" id="SSF49464">
    <property type="entry name" value="Carboxypeptidase regulatory domain-like"/>
    <property type="match status" value="1"/>
</dbReference>
<dbReference type="STRING" id="908615.SAMN05421540_101162"/>
<evidence type="ECO:0000313" key="13">
    <source>
        <dbReference type="Proteomes" id="UP000198820"/>
    </source>
</evidence>
<dbReference type="InterPro" id="IPR008969">
    <property type="entry name" value="CarboxyPept-like_regulatory"/>
</dbReference>
<dbReference type="PROSITE" id="PS52016">
    <property type="entry name" value="TONB_DEPENDENT_REC_3"/>
    <property type="match status" value="1"/>
</dbReference>
<dbReference type="EMBL" id="FNQF01000001">
    <property type="protein sequence ID" value="SDZ75387.1"/>
    <property type="molecule type" value="Genomic_DNA"/>
</dbReference>
<dbReference type="InterPro" id="IPR037066">
    <property type="entry name" value="Plug_dom_sf"/>
</dbReference>
<keyword evidence="5 9" id="KW-0798">TonB box</keyword>
<reference evidence="12 13" key="1">
    <citation type="submission" date="2016-10" db="EMBL/GenBank/DDBJ databases">
        <authorList>
            <person name="de Groot N.N."/>
        </authorList>
    </citation>
    <scope>NUCLEOTIDE SEQUENCE [LARGE SCALE GENOMIC DNA]</scope>
    <source>
        <strain evidence="12 13">DSM 23581</strain>
    </source>
</reference>
<keyword evidence="4 8" id="KW-0812">Transmembrane</keyword>
<dbReference type="AlphaFoldDB" id="A0A1H3VKR9"/>
<keyword evidence="6 8" id="KW-0472">Membrane</keyword>
<dbReference type="GO" id="GO:0009279">
    <property type="term" value="C:cell outer membrane"/>
    <property type="evidence" value="ECO:0007669"/>
    <property type="project" value="UniProtKB-SubCell"/>
</dbReference>
<comment type="similarity">
    <text evidence="8 9">Belongs to the TonB-dependent receptor family.</text>
</comment>
<accession>A0A1H3VKR9</accession>
<evidence type="ECO:0000256" key="1">
    <source>
        <dbReference type="ARBA" id="ARBA00004571"/>
    </source>
</evidence>
<keyword evidence="7 8" id="KW-0998">Cell outer membrane</keyword>
<evidence type="ECO:0000256" key="5">
    <source>
        <dbReference type="ARBA" id="ARBA00023077"/>
    </source>
</evidence>
<dbReference type="RefSeq" id="WP_093238051.1">
    <property type="nucleotide sequence ID" value="NZ_FNQF01000001.1"/>
</dbReference>